<dbReference type="RefSeq" id="WP_116178219.1">
    <property type="nucleotide sequence ID" value="NZ_CP144375.1"/>
</dbReference>
<feature type="chain" id="PRO_5039013216" description="DUF3558 domain-containing protein" evidence="1">
    <location>
        <begin position="20"/>
        <end position="315"/>
    </location>
</feature>
<evidence type="ECO:0000313" key="3">
    <source>
        <dbReference type="Proteomes" id="UP000256269"/>
    </source>
</evidence>
<evidence type="ECO:0000313" key="2">
    <source>
        <dbReference type="EMBL" id="REH41028.1"/>
    </source>
</evidence>
<keyword evidence="3" id="KW-1185">Reference proteome</keyword>
<proteinExistence type="predicted"/>
<evidence type="ECO:0000256" key="1">
    <source>
        <dbReference type="SAM" id="SignalP"/>
    </source>
</evidence>
<dbReference type="OrthoDB" id="3679798at2"/>
<feature type="signal peptide" evidence="1">
    <location>
        <begin position="1"/>
        <end position="19"/>
    </location>
</feature>
<organism evidence="2 3">
    <name type="scientific">Kutzneria buriramensis</name>
    <dbReference type="NCBI Taxonomy" id="1045776"/>
    <lineage>
        <taxon>Bacteria</taxon>
        <taxon>Bacillati</taxon>
        <taxon>Actinomycetota</taxon>
        <taxon>Actinomycetes</taxon>
        <taxon>Pseudonocardiales</taxon>
        <taxon>Pseudonocardiaceae</taxon>
        <taxon>Kutzneria</taxon>
    </lineage>
</organism>
<keyword evidence="1" id="KW-0732">Signal</keyword>
<dbReference type="Proteomes" id="UP000256269">
    <property type="component" value="Unassembled WGS sequence"/>
</dbReference>
<dbReference type="AlphaFoldDB" id="A0A3E0HAW8"/>
<comment type="caution">
    <text evidence="2">The sequence shown here is derived from an EMBL/GenBank/DDBJ whole genome shotgun (WGS) entry which is preliminary data.</text>
</comment>
<dbReference type="PROSITE" id="PS51257">
    <property type="entry name" value="PROKAR_LIPOPROTEIN"/>
    <property type="match status" value="1"/>
</dbReference>
<dbReference type="EMBL" id="QUNO01000012">
    <property type="protein sequence ID" value="REH41028.1"/>
    <property type="molecule type" value="Genomic_DNA"/>
</dbReference>
<gene>
    <name evidence="2" type="ORF">BCF44_112110</name>
</gene>
<name>A0A3E0HAW8_9PSEU</name>
<evidence type="ECO:0008006" key="4">
    <source>
        <dbReference type="Google" id="ProtNLM"/>
    </source>
</evidence>
<protein>
    <recommendedName>
        <fullName evidence="4">DUF3558 domain-containing protein</fullName>
    </recommendedName>
</protein>
<sequence>MLRLACAALVAAALLTACSGPDLTRSVSARATVDATAGGDDSGPVDPAFAEDKLRAADPCGLLDAKLLGNVGTPGGTPAGDPFQGCRADVTVGGQKMTVQVRLGDAVPEADRDAIALAGLRVIESKEDTSCTDKAVTQSSPSRAIVLRTEAKTGGDPCAVGKQVLAAVIARMRTAPPAIRAGSSVMAGKDPCTLVDQATVTSIVGAKPRLDSESLYDCAWRLSGVSLDVSARIGIDPAVPGFGDPPTPVDLGGVKAYRSTTATGCEVAWADMPLRDDSGEIVTVKVLNSPGGSGVDVCDRAVAAGKIVASKLPRS</sequence>
<reference evidence="2 3" key="1">
    <citation type="submission" date="2018-08" db="EMBL/GenBank/DDBJ databases">
        <title>Genomic Encyclopedia of Archaeal and Bacterial Type Strains, Phase II (KMG-II): from individual species to whole genera.</title>
        <authorList>
            <person name="Goeker M."/>
        </authorList>
    </citation>
    <scope>NUCLEOTIDE SEQUENCE [LARGE SCALE GENOMIC DNA]</scope>
    <source>
        <strain evidence="2 3">DSM 45791</strain>
    </source>
</reference>
<accession>A0A3E0HAW8</accession>